<dbReference type="Proteomes" id="UP001168338">
    <property type="component" value="Unassembled WGS sequence"/>
</dbReference>
<dbReference type="EMBL" id="VCYH01000001">
    <property type="protein sequence ID" value="MDN7023342.1"/>
    <property type="molecule type" value="Genomic_DNA"/>
</dbReference>
<accession>A0ABT8M5X5</accession>
<evidence type="ECO:0000313" key="3">
    <source>
        <dbReference type="Proteomes" id="UP001168338"/>
    </source>
</evidence>
<proteinExistence type="predicted"/>
<comment type="caution">
    <text evidence="2">The sequence shown here is derived from an EMBL/GenBank/DDBJ whole genome shotgun (WGS) entry which is preliminary data.</text>
</comment>
<dbReference type="InterPro" id="IPR019214">
    <property type="entry name" value="EhaC-like"/>
</dbReference>
<dbReference type="Pfam" id="PF09882">
    <property type="entry name" value="EhaC"/>
    <property type="match status" value="1"/>
</dbReference>
<protein>
    <submittedName>
        <fullName evidence="2">DUF2109 domain-containing protein</fullName>
    </submittedName>
</protein>
<keyword evidence="1" id="KW-0472">Membrane</keyword>
<keyword evidence="1" id="KW-0812">Transmembrane</keyword>
<evidence type="ECO:0000313" key="2">
    <source>
        <dbReference type="EMBL" id="MDN7023342.1"/>
    </source>
</evidence>
<dbReference type="RefSeq" id="WP_301662396.1">
    <property type="nucleotide sequence ID" value="NZ_VCYH01000001.1"/>
</dbReference>
<name>A0ABT8M5X5_9EURY</name>
<gene>
    <name evidence="2" type="ORF">FGU65_00245</name>
</gene>
<sequence length="81" mass="8329">MIALPLIGIIAVFAAVRVVAERKTGRKLPYLNVMNFAIAGSLVLLLDHPLSLVAAAAYFVGSTLESNAIASTYAKGGGGGR</sequence>
<keyword evidence="1" id="KW-1133">Transmembrane helix</keyword>
<feature type="transmembrane region" description="Helical" evidence="1">
    <location>
        <begin position="36"/>
        <end position="60"/>
    </location>
</feature>
<reference evidence="2" key="1">
    <citation type="submission" date="2019-05" db="EMBL/GenBank/DDBJ databases">
        <title>Methanoculleus sp. FWC-SCC1, a methanogenic archaeon isolated from deep marine cold seep.</title>
        <authorList>
            <person name="Chen Y.-W."/>
            <person name="Chen S.-C."/>
            <person name="Teng N.-H."/>
            <person name="Lai M.-C."/>
        </authorList>
    </citation>
    <scope>NUCLEOTIDE SEQUENCE</scope>
    <source>
        <strain evidence="2">FWC-SCC1</strain>
    </source>
</reference>
<organism evidence="2 3">
    <name type="scientific">Methanoculleus frigidifontis</name>
    <dbReference type="NCBI Taxonomy" id="2584085"/>
    <lineage>
        <taxon>Archaea</taxon>
        <taxon>Methanobacteriati</taxon>
        <taxon>Methanobacteriota</taxon>
        <taxon>Stenosarchaea group</taxon>
        <taxon>Methanomicrobia</taxon>
        <taxon>Methanomicrobiales</taxon>
        <taxon>Methanomicrobiaceae</taxon>
        <taxon>Methanoculleus</taxon>
    </lineage>
</organism>
<evidence type="ECO:0000256" key="1">
    <source>
        <dbReference type="SAM" id="Phobius"/>
    </source>
</evidence>
<keyword evidence="3" id="KW-1185">Reference proteome</keyword>